<dbReference type="Gene3D" id="3.30.300.180">
    <property type="match status" value="1"/>
</dbReference>
<proteinExistence type="predicted"/>
<comment type="caution">
    <text evidence="1">The sequence shown here is derived from an EMBL/GenBank/DDBJ whole genome shotgun (WGS) entry which is preliminary data.</text>
</comment>
<dbReference type="EMBL" id="JAHKKG010000006">
    <property type="protein sequence ID" value="MBU2665635.1"/>
    <property type="molecule type" value="Genomic_DNA"/>
</dbReference>
<dbReference type="InterPro" id="IPR038454">
    <property type="entry name" value="DnaA_N_sf"/>
</dbReference>
<gene>
    <name evidence="1" type="ORF">KOI35_19170</name>
</gene>
<evidence type="ECO:0000313" key="1">
    <source>
        <dbReference type="EMBL" id="MBU2665635.1"/>
    </source>
</evidence>
<dbReference type="RefSeq" id="WP_215788885.1">
    <property type="nucleotide sequence ID" value="NZ_JAHKKG010000006.1"/>
</dbReference>
<dbReference type="Proteomes" id="UP001519654">
    <property type="component" value="Unassembled WGS sequence"/>
</dbReference>
<reference evidence="1 2" key="1">
    <citation type="submission" date="2021-06" db="EMBL/GenBank/DDBJ databases">
        <title>Actinoplanes lichenicola sp. nov., and Actinoplanes ovalisporus sp. nov., isolated from lichen in Thailand.</title>
        <authorList>
            <person name="Saeng-In P."/>
            <person name="Kanchanasin P."/>
            <person name="Yuki M."/>
            <person name="Kudo T."/>
            <person name="Ohkuma M."/>
            <person name="Phongsopitanun W."/>
            <person name="Tanasupawat S."/>
        </authorList>
    </citation>
    <scope>NUCLEOTIDE SEQUENCE [LARGE SCALE GENOMIC DNA]</scope>
    <source>
        <strain evidence="1 2">NBRC 110975</strain>
    </source>
</reference>
<evidence type="ECO:0000313" key="2">
    <source>
        <dbReference type="Proteomes" id="UP001519654"/>
    </source>
</evidence>
<accession>A0ABS5YQA3</accession>
<protein>
    <submittedName>
        <fullName evidence="1">Uncharacterized protein</fullName>
    </submittedName>
</protein>
<name>A0ABS5YQA3_9ACTN</name>
<keyword evidence="2" id="KW-1185">Reference proteome</keyword>
<organism evidence="1 2">
    <name type="scientific">Paractinoplanes bogorensis</name>
    <dbReference type="NCBI Taxonomy" id="1610840"/>
    <lineage>
        <taxon>Bacteria</taxon>
        <taxon>Bacillati</taxon>
        <taxon>Actinomycetota</taxon>
        <taxon>Actinomycetes</taxon>
        <taxon>Micromonosporales</taxon>
        <taxon>Micromonosporaceae</taxon>
        <taxon>Paractinoplanes</taxon>
    </lineage>
</organism>
<sequence>MPKVKINPADYQSFSDAAEVAGTTVDQWLAEAGRAQAFRAAHGMSRVMVSGQGPLDRVWQEILHDLFREVSSSQDLNYLMRAQLHAVVNDTALLTVHDAFTRDVIESRLREPVATCLARQLGRPVHVAVTLTEPPAASLSGAADSPAPTDQLKRLDQAMRSAETRLRERTARSS</sequence>